<name>A0A0B7FCR1_THACB</name>
<organism evidence="3 4">
    <name type="scientific">Thanatephorus cucumeris (strain AG1-IB / isolate 7/3/14)</name>
    <name type="common">Lettuce bottom rot fungus</name>
    <name type="synonym">Rhizoctonia solani</name>
    <dbReference type="NCBI Taxonomy" id="1108050"/>
    <lineage>
        <taxon>Eukaryota</taxon>
        <taxon>Fungi</taxon>
        <taxon>Dikarya</taxon>
        <taxon>Basidiomycota</taxon>
        <taxon>Agaricomycotina</taxon>
        <taxon>Agaricomycetes</taxon>
        <taxon>Cantharellales</taxon>
        <taxon>Ceratobasidiaceae</taxon>
        <taxon>Rhizoctonia</taxon>
        <taxon>Rhizoctonia solani AG-1</taxon>
    </lineage>
</organism>
<dbReference type="EMBL" id="LN679239">
    <property type="protein sequence ID" value="CEL53973.1"/>
    <property type="molecule type" value="Genomic_DNA"/>
</dbReference>
<dbReference type="AlphaFoldDB" id="A0A0B7FCR1"/>
<evidence type="ECO:0000259" key="2">
    <source>
        <dbReference type="Pfam" id="PF17667"/>
    </source>
</evidence>
<dbReference type="Proteomes" id="UP000059188">
    <property type="component" value="Unassembled WGS sequence"/>
</dbReference>
<dbReference type="OrthoDB" id="5569250at2759"/>
<proteinExistence type="predicted"/>
<accession>A0A0B7FCR1</accession>
<reference evidence="3 4" key="1">
    <citation type="submission" date="2014-11" db="EMBL/GenBank/DDBJ databases">
        <authorList>
            <person name="Wibberg Daniel"/>
        </authorList>
    </citation>
    <scope>NUCLEOTIDE SEQUENCE [LARGE SCALE GENOMIC DNA]</scope>
    <source>
        <strain evidence="3">Rhizoctonia solani AG1-IB 7/3/14</strain>
    </source>
</reference>
<feature type="compositionally biased region" description="Polar residues" evidence="1">
    <location>
        <begin position="704"/>
        <end position="725"/>
    </location>
</feature>
<feature type="compositionally biased region" description="Low complexity" evidence="1">
    <location>
        <begin position="726"/>
        <end position="739"/>
    </location>
</feature>
<dbReference type="SUPFAM" id="SSF56112">
    <property type="entry name" value="Protein kinase-like (PK-like)"/>
    <property type="match status" value="1"/>
</dbReference>
<protein>
    <recommendedName>
        <fullName evidence="2">Fungal-type protein kinase domain-containing protein</fullName>
    </recommendedName>
</protein>
<feature type="region of interest" description="Disordered" evidence="1">
    <location>
        <begin position="704"/>
        <end position="770"/>
    </location>
</feature>
<dbReference type="InterPro" id="IPR011009">
    <property type="entry name" value="Kinase-like_dom_sf"/>
</dbReference>
<evidence type="ECO:0000313" key="4">
    <source>
        <dbReference type="Proteomes" id="UP000059188"/>
    </source>
</evidence>
<feature type="domain" description="Fungal-type protein kinase" evidence="2">
    <location>
        <begin position="358"/>
        <end position="571"/>
    </location>
</feature>
<dbReference type="Pfam" id="PF17667">
    <property type="entry name" value="Pkinase_fungal"/>
    <property type="match status" value="1"/>
</dbReference>
<keyword evidence="4" id="KW-1185">Reference proteome</keyword>
<gene>
    <name evidence="3" type="ORF">RSOLAG1IB_11505</name>
</gene>
<sequence length="819" mass="91942">MSSFSSPVKLGFPPPETLSAPQAVASNRALKLTCEIDSNTFMKTYINHSYTPGDDEADSTWSPEQQVLITKIEKTTSGTETHLYTNGAPLLCLLNSISLQVINCKLTTRNSNTPVLVFRANHTKPILNPITGKQLSPDIVVLWSNLDALRRLVDSGNLYSSDSTVGWSNVVAVGEVKVKKDSRYQLSNYLLNHLQFHPELSAVLGFTARSSGYSLMYHDASVVHCSPPFAWEAGPIYAFVERLYTEPFRDPSQRILHTPEDMSTYVTKIRDDVFVSECPRPEPGPGQRRFTTLAVHEATGVLYFMKDFWRDVRRRYFEGSLYKLAHHAQHLPGLMEAKDYGYVLDSDGNKIRTTTLKQGPGGKPAVVRYKMRVLTRDVGRSLGEIRSLSQFLRVMYDTCVVQRNLYRKSRILHRDISDNNVMIAPDDPKFYERCAGGYDHVKYINQVLAGNESVQARPACLIVDLGNGAILEPCQGDPEILAERTGTPKFIARSVSRGETLTFRQHRGELSKMPKLYGRALQVYESVHKAQYEDINNSFNKSSCPTSDPGVAFVHQLFHDAESTFWLIAWLMARSAGPDYEPEEEWSHEFSIFISALGNHYPSLDRPDSRVALDPSLKSWSKILHPDLASLATMLSQMHEYIEPEWAYRDGLDAEHAHEALMRLLLTEIVRIEDHPENDIPLIIGTRSLPFKLASYSSSQKTHTSTSFLSIPRPSATSLTKSPQQSQSRESTSPASSSSHVARPTSSNKRSRLPEGEEEESSSRPRRSPRLAELLLERGSLRDGMLSAVRQIKWSTTIFPLEPASTVSHPHPTGMDLVM</sequence>
<evidence type="ECO:0000313" key="3">
    <source>
        <dbReference type="EMBL" id="CEL53973.1"/>
    </source>
</evidence>
<dbReference type="InterPro" id="IPR040976">
    <property type="entry name" value="Pkinase_fungal"/>
</dbReference>
<evidence type="ECO:0000256" key="1">
    <source>
        <dbReference type="SAM" id="MobiDB-lite"/>
    </source>
</evidence>